<dbReference type="InterPro" id="IPR036513">
    <property type="entry name" value="STAS_dom_sf"/>
</dbReference>
<dbReference type="Proteomes" id="UP001597100">
    <property type="component" value="Unassembled WGS sequence"/>
</dbReference>
<reference evidence="2" key="1">
    <citation type="journal article" date="2019" name="Int. J. Syst. Evol. Microbiol.">
        <title>The Global Catalogue of Microorganisms (GCM) 10K type strain sequencing project: providing services to taxonomists for standard genome sequencing and annotation.</title>
        <authorList>
            <consortium name="The Broad Institute Genomics Platform"/>
            <consortium name="The Broad Institute Genome Sequencing Center for Infectious Disease"/>
            <person name="Wu L."/>
            <person name="Ma J."/>
        </authorList>
    </citation>
    <scope>NUCLEOTIDE SEQUENCE [LARGE SCALE GENOMIC DNA]</scope>
    <source>
        <strain evidence="2">CCUG 60898</strain>
    </source>
</reference>
<gene>
    <name evidence="1" type="ORF">ACFQ1G_08795</name>
</gene>
<evidence type="ECO:0000313" key="1">
    <source>
        <dbReference type="EMBL" id="MFD0976887.1"/>
    </source>
</evidence>
<sequence length="121" mass="14797">MTSIQSEHNIIYTVAEGKLTNEDYNRILPLFQEKIVSFDKVRWYFEMRDFKDWTLSAMWRDLKFDIKNKEHFEMVAMVGDKKWEKDLTRLMKPFTGAEIRFFNTEDRENAKLWITMIRDED</sequence>
<proteinExistence type="predicted"/>
<accession>A0ABW3IFJ4</accession>
<organism evidence="1 2">
    <name type="scientific">Salinimicrobium gaetbulicola</name>
    <dbReference type="NCBI Taxonomy" id="999702"/>
    <lineage>
        <taxon>Bacteria</taxon>
        <taxon>Pseudomonadati</taxon>
        <taxon>Bacteroidota</taxon>
        <taxon>Flavobacteriia</taxon>
        <taxon>Flavobacteriales</taxon>
        <taxon>Flavobacteriaceae</taxon>
        <taxon>Salinimicrobium</taxon>
    </lineage>
</organism>
<dbReference type="SUPFAM" id="SSF52091">
    <property type="entry name" value="SpoIIaa-like"/>
    <property type="match status" value="1"/>
</dbReference>
<dbReference type="EMBL" id="JBHTJP010000034">
    <property type="protein sequence ID" value="MFD0976887.1"/>
    <property type="molecule type" value="Genomic_DNA"/>
</dbReference>
<name>A0ABW3IFJ4_9FLAO</name>
<dbReference type="RefSeq" id="WP_380738694.1">
    <property type="nucleotide sequence ID" value="NZ_JBHTJP010000034.1"/>
</dbReference>
<protein>
    <submittedName>
        <fullName evidence="1">STAS/SEC14 domain-containing protein</fullName>
    </submittedName>
</protein>
<dbReference type="InterPro" id="IPR038396">
    <property type="entry name" value="SpoIIAA-like_sf"/>
</dbReference>
<keyword evidence="2" id="KW-1185">Reference proteome</keyword>
<evidence type="ECO:0000313" key="2">
    <source>
        <dbReference type="Proteomes" id="UP001597100"/>
    </source>
</evidence>
<dbReference type="InterPro" id="IPR021866">
    <property type="entry name" value="SpoIIAA-like"/>
</dbReference>
<dbReference type="Pfam" id="PF11964">
    <property type="entry name" value="SpoIIAA-like"/>
    <property type="match status" value="1"/>
</dbReference>
<dbReference type="Gene3D" id="3.40.50.10600">
    <property type="entry name" value="SpoIIaa-like domains"/>
    <property type="match status" value="1"/>
</dbReference>
<comment type="caution">
    <text evidence="1">The sequence shown here is derived from an EMBL/GenBank/DDBJ whole genome shotgun (WGS) entry which is preliminary data.</text>
</comment>